<dbReference type="PANTHER" id="PTHR36842">
    <property type="entry name" value="PROTEIN TOLB HOMOLOG"/>
    <property type="match status" value="1"/>
</dbReference>
<accession>A0ABR7DM28</accession>
<feature type="signal peptide" evidence="2">
    <location>
        <begin position="1"/>
        <end position="27"/>
    </location>
</feature>
<protein>
    <submittedName>
        <fullName evidence="3">PD40 domain-containing protein</fullName>
    </submittedName>
</protein>
<organism evidence="3 4">
    <name type="scientific">Parabacteroides hominis</name>
    <dbReference type="NCBI Taxonomy" id="2763057"/>
    <lineage>
        <taxon>Bacteria</taxon>
        <taxon>Pseudomonadati</taxon>
        <taxon>Bacteroidota</taxon>
        <taxon>Bacteroidia</taxon>
        <taxon>Bacteroidales</taxon>
        <taxon>Tannerellaceae</taxon>
        <taxon>Parabacteroides</taxon>
    </lineage>
</organism>
<dbReference type="EMBL" id="JACOOJ010000008">
    <property type="protein sequence ID" value="MBC5632484.1"/>
    <property type="molecule type" value="Genomic_DNA"/>
</dbReference>
<evidence type="ECO:0000256" key="2">
    <source>
        <dbReference type="SAM" id="SignalP"/>
    </source>
</evidence>
<comment type="caution">
    <text evidence="3">The sequence shown here is derived from an EMBL/GenBank/DDBJ whole genome shotgun (WGS) entry which is preliminary data.</text>
</comment>
<dbReference type="Pfam" id="PF07676">
    <property type="entry name" value="PD40"/>
    <property type="match status" value="4"/>
</dbReference>
<dbReference type="RefSeq" id="WP_186929246.1">
    <property type="nucleotide sequence ID" value="NZ_JACOOJ010000008.1"/>
</dbReference>
<reference evidence="3 4" key="1">
    <citation type="submission" date="2020-08" db="EMBL/GenBank/DDBJ databases">
        <title>Genome public.</title>
        <authorList>
            <person name="Liu C."/>
            <person name="Sun Q."/>
        </authorList>
    </citation>
    <scope>NUCLEOTIDE SEQUENCE [LARGE SCALE GENOMIC DNA]</scope>
    <source>
        <strain evidence="3 4">NSJ-79</strain>
    </source>
</reference>
<evidence type="ECO:0000313" key="3">
    <source>
        <dbReference type="EMBL" id="MBC5632484.1"/>
    </source>
</evidence>
<name>A0ABR7DM28_9BACT</name>
<keyword evidence="2" id="KW-0732">Signal</keyword>
<gene>
    <name evidence="3" type="ORF">H8S65_06835</name>
</gene>
<dbReference type="InterPro" id="IPR011042">
    <property type="entry name" value="6-blade_b-propeller_TolB-like"/>
</dbReference>
<proteinExistence type="inferred from homology"/>
<comment type="similarity">
    <text evidence="1">Belongs to the TolB family.</text>
</comment>
<evidence type="ECO:0000256" key="1">
    <source>
        <dbReference type="ARBA" id="ARBA00009820"/>
    </source>
</evidence>
<dbReference type="SUPFAM" id="SSF82171">
    <property type="entry name" value="DPP6 N-terminal domain-like"/>
    <property type="match status" value="1"/>
</dbReference>
<dbReference type="InterPro" id="IPR011659">
    <property type="entry name" value="WD40"/>
</dbReference>
<feature type="chain" id="PRO_5045518195" evidence="2">
    <location>
        <begin position="28"/>
        <end position="491"/>
    </location>
</feature>
<dbReference type="Gene3D" id="2.120.10.30">
    <property type="entry name" value="TolB, C-terminal domain"/>
    <property type="match status" value="2"/>
</dbReference>
<sequence>MIQNTVATKKDLFEFFLPLLLFLFSLAACRPDDKEAKAESKDYPAIFPDYTGVTVPCNIAPLNFSVPEAREIKAVVEADGNELARLQGGSCVKFPEKDWKEWLRRYAGKTLDVTVSVWTDGHPGGIRYQSFPVHIATGGIDPWIAYRLIEPGYELWNRMGIYQRDLTSFEEKAIVTNRQNHDGCVNCHSFCNYSPDDFMFHARGVNGTTVLVRDGQPARLDLAKMEPGKSGTYPMWHPSGRYIIFSSNDTHQAFYHFGHMPVEVYDLSSDLMIYDVAHNRVLTDPRFTNRENMETFPAFSPDGKEVYFCTAPARKMPMEYKSLKYALCRVGFDENTGQLLEQVDTLYNPAVAGGSASFPRISPDGKYLLYTEAACATFPIWHAEADLKMIRLVDKVEMDTSALNSDDTESYHSWSSDGRWVLFSSRRLDGRYTRLFIAAVDENGRFGKPFLLPQEDPEQNTLRMKSYNIPEFIRGEVKLDKGKVTSLFDIE</sequence>
<keyword evidence="4" id="KW-1185">Reference proteome</keyword>
<evidence type="ECO:0000313" key="4">
    <source>
        <dbReference type="Proteomes" id="UP000651475"/>
    </source>
</evidence>
<dbReference type="Proteomes" id="UP000651475">
    <property type="component" value="Unassembled WGS sequence"/>
</dbReference>